<proteinExistence type="predicted"/>
<feature type="non-terminal residue" evidence="2">
    <location>
        <position position="1"/>
    </location>
</feature>
<feature type="region of interest" description="Disordered" evidence="1">
    <location>
        <begin position="1"/>
        <end position="32"/>
    </location>
</feature>
<dbReference type="AlphaFoldDB" id="A0A484GM52"/>
<evidence type="ECO:0000313" key="3">
    <source>
        <dbReference type="Proteomes" id="UP000295264"/>
    </source>
</evidence>
<gene>
    <name evidence="2" type="ORF">DBR06_SOUSAS310231</name>
</gene>
<dbReference type="Proteomes" id="UP000295264">
    <property type="component" value="Unassembled WGS sequence"/>
</dbReference>
<accession>A0A484GM52</accession>
<reference evidence="2 3" key="1">
    <citation type="journal article" date="2018" name="Genomics">
        <title>Molecular footprints of inshore aquatic adaptation in Indo-Pacific humpback dolphin (Sousa chinensis).</title>
        <authorList>
            <person name="Ming Y."/>
            <person name="Jian J."/>
            <person name="Yu F."/>
            <person name="Yu X."/>
            <person name="Wang J."/>
            <person name="Liu W."/>
        </authorList>
    </citation>
    <scope>NUCLEOTIDE SEQUENCE [LARGE SCALE GENOMIC DNA]</scope>
    <source>
        <strain evidence="2">MY-2018</strain>
        <tissue evidence="2">Skin</tissue>
    </source>
</reference>
<sequence length="32" mass="3426">LRLHAPNAGGWGSIPGQGTRSHMPQLRACMPQ</sequence>
<evidence type="ECO:0000256" key="1">
    <source>
        <dbReference type="SAM" id="MobiDB-lite"/>
    </source>
</evidence>
<name>A0A484GM52_SOUCH</name>
<comment type="caution">
    <text evidence="2">The sequence shown here is derived from an EMBL/GenBank/DDBJ whole genome shotgun (WGS) entry which is preliminary data.</text>
</comment>
<feature type="non-terminal residue" evidence="2">
    <location>
        <position position="32"/>
    </location>
</feature>
<dbReference type="EMBL" id="QWLN02005965">
    <property type="protein sequence ID" value="TEA36804.1"/>
    <property type="molecule type" value="Genomic_DNA"/>
</dbReference>
<protein>
    <submittedName>
        <fullName evidence="2">Uncharacterized protein</fullName>
    </submittedName>
</protein>
<keyword evidence="3" id="KW-1185">Reference proteome</keyword>
<evidence type="ECO:0000313" key="2">
    <source>
        <dbReference type="EMBL" id="TEA36804.1"/>
    </source>
</evidence>
<organism evidence="2 3">
    <name type="scientific">Sousa chinensis</name>
    <name type="common">Indo-pacific humpbacked dolphin</name>
    <name type="synonym">Steno chinensis</name>
    <dbReference type="NCBI Taxonomy" id="103600"/>
    <lineage>
        <taxon>Eukaryota</taxon>
        <taxon>Metazoa</taxon>
        <taxon>Chordata</taxon>
        <taxon>Craniata</taxon>
        <taxon>Vertebrata</taxon>
        <taxon>Euteleostomi</taxon>
        <taxon>Mammalia</taxon>
        <taxon>Eutheria</taxon>
        <taxon>Laurasiatheria</taxon>
        <taxon>Artiodactyla</taxon>
        <taxon>Whippomorpha</taxon>
        <taxon>Cetacea</taxon>
        <taxon>Odontoceti</taxon>
        <taxon>Delphinidae</taxon>
        <taxon>Sousa</taxon>
    </lineage>
</organism>